<evidence type="ECO:0000256" key="8">
    <source>
        <dbReference type="ARBA" id="ARBA00023136"/>
    </source>
</evidence>
<sequence>MAKIIPEGLRSTDIGLFAMRAAQIEKTKPVIAYWCHFHIVNQIIGRGLHKSNDEIKTYTTNLVDKLEQFKSEHSGDESVVDSVVASALVERFGLEVFARAEDAMNANKVTKQTADTFQAAALFLELRQIWGALDPEIAGRIKFGKYHAVRIVKAIRNGEDPNATNPVPEEEAQKSIANLEVRTFDGSVAEQPSPSRQPPIEKIPEELDCLKGRELTQELSLDESLHTSRASSLQWPPATSNHDIPSVLDDIPGSPARTKEISNPQPGDLELSSSPGTIGYSSPVPGLPGIPGTSNTLHSFPSPTTGSSIAVPASDSFHELSGTSSHIPHPAAVPSGPPPVLRASLAHVPTGPPSQPSQSVDEQSISLAQKHAHWALSALTFDDIDTAIKEFKNSLRHLGAAR</sequence>
<reference evidence="12" key="2">
    <citation type="journal article" date="2023" name="IMA Fungus">
        <title>Comparative genomic study of the Penicillium genus elucidates a diverse pangenome and 15 lateral gene transfer events.</title>
        <authorList>
            <person name="Petersen C."/>
            <person name="Sorensen T."/>
            <person name="Nielsen M.R."/>
            <person name="Sondergaard T.E."/>
            <person name="Sorensen J.L."/>
            <person name="Fitzpatrick D.A."/>
            <person name="Frisvad J.C."/>
            <person name="Nielsen K.L."/>
        </authorList>
    </citation>
    <scope>NUCLEOTIDE SEQUENCE</scope>
    <source>
        <strain evidence="12">IBT 29677</strain>
    </source>
</reference>
<comment type="caution">
    <text evidence="12">The sequence shown here is derived from an EMBL/GenBank/DDBJ whole genome shotgun (WGS) entry which is preliminary data.</text>
</comment>
<dbReference type="PANTHER" id="PTHR46009:SF1">
    <property type="entry name" value="VACUOLAR PROTEIN SORTING-ASSOCIATED PROTEIN VTA1 HOMOLOG"/>
    <property type="match status" value="1"/>
</dbReference>
<gene>
    <name evidence="12" type="ORF">N7509_000388</name>
</gene>
<evidence type="ECO:0000256" key="6">
    <source>
        <dbReference type="ARBA" id="ARBA00022753"/>
    </source>
</evidence>
<comment type="similarity">
    <text evidence="3">Belongs to the VTA1 family.</text>
</comment>
<reference evidence="12" key="1">
    <citation type="submission" date="2022-12" db="EMBL/GenBank/DDBJ databases">
        <authorList>
            <person name="Petersen C."/>
        </authorList>
    </citation>
    <scope>NUCLEOTIDE SEQUENCE</scope>
    <source>
        <strain evidence="12">IBT 29677</strain>
    </source>
</reference>
<evidence type="ECO:0000256" key="3">
    <source>
        <dbReference type="ARBA" id="ARBA00007895"/>
    </source>
</evidence>
<dbReference type="GeneID" id="81364015"/>
<dbReference type="Proteomes" id="UP001147747">
    <property type="component" value="Unassembled WGS sequence"/>
</dbReference>
<feature type="compositionally biased region" description="Polar residues" evidence="9">
    <location>
        <begin position="292"/>
        <end position="308"/>
    </location>
</feature>
<dbReference type="InterPro" id="IPR041212">
    <property type="entry name" value="Vta1_C"/>
</dbReference>
<evidence type="ECO:0000259" key="11">
    <source>
        <dbReference type="Pfam" id="PF18097"/>
    </source>
</evidence>
<dbReference type="PANTHER" id="PTHR46009">
    <property type="entry name" value="VACUOLAR PROTEIN SORTING-ASSOCIATED PROTEIN VTA1 HOMOLOG"/>
    <property type="match status" value="1"/>
</dbReference>
<feature type="domain" description="Vta1 C-terminal" evidence="11">
    <location>
        <begin position="362"/>
        <end position="398"/>
    </location>
</feature>
<evidence type="ECO:0000256" key="4">
    <source>
        <dbReference type="ARBA" id="ARBA00022448"/>
    </source>
</evidence>
<keyword evidence="13" id="KW-1185">Reference proteome</keyword>
<keyword evidence="5" id="KW-0963">Cytoplasm</keyword>
<proteinExistence type="inferred from homology"/>
<evidence type="ECO:0000256" key="1">
    <source>
        <dbReference type="ARBA" id="ARBA00004481"/>
    </source>
</evidence>
<evidence type="ECO:0000259" key="10">
    <source>
        <dbReference type="Pfam" id="PF04652"/>
    </source>
</evidence>
<dbReference type="AlphaFoldDB" id="A0A9X0BE08"/>
<evidence type="ECO:0000313" key="13">
    <source>
        <dbReference type="Proteomes" id="UP001147747"/>
    </source>
</evidence>
<dbReference type="Pfam" id="PF18097">
    <property type="entry name" value="Vta1_C"/>
    <property type="match status" value="1"/>
</dbReference>
<evidence type="ECO:0000256" key="5">
    <source>
        <dbReference type="ARBA" id="ARBA00022490"/>
    </source>
</evidence>
<feature type="compositionally biased region" description="Polar residues" evidence="9">
    <location>
        <begin position="261"/>
        <end position="280"/>
    </location>
</feature>
<keyword evidence="6" id="KW-0967">Endosome</keyword>
<name>A0A9X0BE08_9EURO</name>
<dbReference type="GO" id="GO:0032511">
    <property type="term" value="P:late endosome to vacuole transport via multivesicular body sorting pathway"/>
    <property type="evidence" value="ECO:0007669"/>
    <property type="project" value="InterPro"/>
</dbReference>
<evidence type="ECO:0000313" key="12">
    <source>
        <dbReference type="EMBL" id="KAJ5413761.1"/>
    </source>
</evidence>
<keyword evidence="7" id="KW-0653">Protein transport</keyword>
<dbReference type="GO" id="GO:0005771">
    <property type="term" value="C:multivesicular body"/>
    <property type="evidence" value="ECO:0007669"/>
    <property type="project" value="TreeGrafter"/>
</dbReference>
<dbReference type="InterPro" id="IPR044538">
    <property type="entry name" value="Vta1-like"/>
</dbReference>
<keyword evidence="4" id="KW-0813">Transport</keyword>
<dbReference type="InterPro" id="IPR023175">
    <property type="entry name" value="Vta1/CALS_N_sf"/>
</dbReference>
<dbReference type="EMBL" id="JAPZBU010000003">
    <property type="protein sequence ID" value="KAJ5413761.1"/>
    <property type="molecule type" value="Genomic_DNA"/>
</dbReference>
<dbReference type="GO" id="GO:0015031">
    <property type="term" value="P:protein transport"/>
    <property type="evidence" value="ECO:0007669"/>
    <property type="project" value="UniProtKB-KW"/>
</dbReference>
<dbReference type="GO" id="GO:0010008">
    <property type="term" value="C:endosome membrane"/>
    <property type="evidence" value="ECO:0007669"/>
    <property type="project" value="UniProtKB-SubCell"/>
</dbReference>
<keyword evidence="8" id="KW-0472">Membrane</keyword>
<evidence type="ECO:0000256" key="7">
    <source>
        <dbReference type="ARBA" id="ARBA00022927"/>
    </source>
</evidence>
<evidence type="ECO:0000256" key="2">
    <source>
        <dbReference type="ARBA" id="ARBA00004496"/>
    </source>
</evidence>
<accession>A0A9X0BE08</accession>
<dbReference type="Gene3D" id="1.25.40.270">
    <property type="entry name" value="Vacuolar protein sorting-associated protein vta1"/>
    <property type="match status" value="1"/>
</dbReference>
<feature type="region of interest" description="Disordered" evidence="9">
    <location>
        <begin position="228"/>
        <end position="340"/>
    </location>
</feature>
<dbReference type="Gene3D" id="1.20.5.420">
    <property type="entry name" value="Immunoglobulin FC, subunit C"/>
    <property type="match status" value="1"/>
</dbReference>
<feature type="domain" description="Vta1/callose synthase N-terminal" evidence="10">
    <location>
        <begin position="14"/>
        <end position="157"/>
    </location>
</feature>
<dbReference type="InterPro" id="IPR039431">
    <property type="entry name" value="Vta1/CALS_N"/>
</dbReference>
<feature type="compositionally biased region" description="Polar residues" evidence="9">
    <location>
        <begin position="228"/>
        <end position="243"/>
    </location>
</feature>
<evidence type="ECO:0000256" key="9">
    <source>
        <dbReference type="SAM" id="MobiDB-lite"/>
    </source>
</evidence>
<dbReference type="OrthoDB" id="391137at2759"/>
<dbReference type="RefSeq" id="XP_056493617.1">
    <property type="nucleotide sequence ID" value="XM_056625035.1"/>
</dbReference>
<comment type="subcellular location">
    <subcellularLocation>
        <location evidence="2">Cytoplasm</location>
    </subcellularLocation>
    <subcellularLocation>
        <location evidence="1">Endosome membrane</location>
        <topology evidence="1">Peripheral membrane protein</topology>
    </subcellularLocation>
</comment>
<organism evidence="12 13">
    <name type="scientific">Penicillium cosmopolitanum</name>
    <dbReference type="NCBI Taxonomy" id="1131564"/>
    <lineage>
        <taxon>Eukaryota</taxon>
        <taxon>Fungi</taxon>
        <taxon>Dikarya</taxon>
        <taxon>Ascomycota</taxon>
        <taxon>Pezizomycotina</taxon>
        <taxon>Eurotiomycetes</taxon>
        <taxon>Eurotiomycetidae</taxon>
        <taxon>Eurotiales</taxon>
        <taxon>Aspergillaceae</taxon>
        <taxon>Penicillium</taxon>
    </lineage>
</organism>
<dbReference type="Pfam" id="PF04652">
    <property type="entry name" value="Vta1"/>
    <property type="match status" value="1"/>
</dbReference>
<protein>
    <submittedName>
        <fullName evidence="12">Vacuolar protein sorting-associate Vta1 N-terminal</fullName>
    </submittedName>
</protein>